<name>A0A238UVS2_9ACTN</name>
<reference evidence="4" key="1">
    <citation type="submission" date="2017-06" db="EMBL/GenBank/DDBJ databases">
        <authorList>
            <person name="Varghese N."/>
            <person name="Submissions S."/>
        </authorList>
    </citation>
    <scope>NUCLEOTIDE SEQUENCE [LARGE SCALE GENOMIC DNA]</scope>
    <source>
        <strain evidence="4">DSM 44485</strain>
    </source>
</reference>
<dbReference type="SUPFAM" id="SSF52540">
    <property type="entry name" value="P-loop containing nucleoside triphosphate hydrolases"/>
    <property type="match status" value="1"/>
</dbReference>
<sequence length="724" mass="77225">MSWDGSIVQSPDERDRWTNELTGTIAGSSVQAGSIAGGVHITMQRGAPLPAPAQLPAPGLFADRRDEMAALKALAQRPGLVAITGPGGVGKTTLALHWLHGLKGDYEGQLFVDLRGFSGTDPLPPDEPLERFLRALGALPDSIPAGVDEQAALFRSMTTGRPMIVFLDNAVSAAQVRPLLPGTGESLVVVTSRRRLSGLVVDGARFLEVDPLGVPGALELLEHLIGADRIGAEREDARSLVALCGTLPLAVCASGARLAARRRWPIARAVAELGDEARRLSALRTGEGDISVDAVFNTSYQALDESQARAYRLIGVHPGPDFDVPAAAALLGTDEDHALDLLHGLVDAHLLLEGRDERYFFHDLVRLHARDKAREPAVASDREAALAGLADWYLTSAVTADLLLMPGRWHLGGRYGSGPRNDTLADRPGALAWLDRERANLAAVAREAHEAGLHSVAWQLCEAGWPLFLHRKHYRAWIRMYEVGLAAARSCDDPRAQARMLVGLGVAHLNLQEIDGARDRYEAALALERQVGHRLGEAAALEGLGLVALATGDLVPAVGLFTEARDVHAALGRPRGVALMERHIGEALSSAGRHGEADAVLTGALETFTRLDEPYHQARTLTCLGQTRLLAGRLDEAAEAFRASLGIARETGARHVEAGALRELAGVAAHRGASADERRYLEQALAIYTELGAPQAVPVRARLGEVRPESPAPQDPPAPPDLGP</sequence>
<feature type="domain" description="AAA+ ATPase" evidence="2">
    <location>
        <begin position="77"/>
        <end position="236"/>
    </location>
</feature>
<proteinExistence type="predicted"/>
<feature type="region of interest" description="Disordered" evidence="1">
    <location>
        <begin position="699"/>
        <end position="724"/>
    </location>
</feature>
<dbReference type="AlphaFoldDB" id="A0A238UVS2"/>
<evidence type="ECO:0000259" key="2">
    <source>
        <dbReference type="SMART" id="SM00382"/>
    </source>
</evidence>
<evidence type="ECO:0000256" key="1">
    <source>
        <dbReference type="SAM" id="MobiDB-lite"/>
    </source>
</evidence>
<feature type="compositionally biased region" description="Pro residues" evidence="1">
    <location>
        <begin position="710"/>
        <end position="724"/>
    </location>
</feature>
<dbReference type="Proteomes" id="UP000198420">
    <property type="component" value="Unassembled WGS sequence"/>
</dbReference>
<dbReference type="SMART" id="SM00028">
    <property type="entry name" value="TPR"/>
    <property type="match status" value="3"/>
</dbReference>
<protein>
    <submittedName>
        <fullName evidence="3">NB-ARC domain-containing protein</fullName>
    </submittedName>
</protein>
<dbReference type="SMART" id="SM00382">
    <property type="entry name" value="AAA"/>
    <property type="match status" value="1"/>
</dbReference>
<dbReference type="InterPro" id="IPR011990">
    <property type="entry name" value="TPR-like_helical_dom_sf"/>
</dbReference>
<dbReference type="InterPro" id="IPR019734">
    <property type="entry name" value="TPR_rpt"/>
</dbReference>
<dbReference type="OrthoDB" id="5521887at2"/>
<dbReference type="PRINTS" id="PR00364">
    <property type="entry name" value="DISEASERSIST"/>
</dbReference>
<dbReference type="InterPro" id="IPR003593">
    <property type="entry name" value="AAA+_ATPase"/>
</dbReference>
<dbReference type="EMBL" id="FZNP01000001">
    <property type="protein sequence ID" value="SNR25837.1"/>
    <property type="molecule type" value="Genomic_DNA"/>
</dbReference>
<dbReference type="Pfam" id="PF13424">
    <property type="entry name" value="TPR_12"/>
    <property type="match status" value="2"/>
</dbReference>
<gene>
    <name evidence="3" type="ORF">SAMN06265355_101451</name>
</gene>
<accession>A0A238UVS2</accession>
<organism evidence="3 4">
    <name type="scientific">Actinomadura mexicana</name>
    <dbReference type="NCBI Taxonomy" id="134959"/>
    <lineage>
        <taxon>Bacteria</taxon>
        <taxon>Bacillati</taxon>
        <taxon>Actinomycetota</taxon>
        <taxon>Actinomycetes</taxon>
        <taxon>Streptosporangiales</taxon>
        <taxon>Thermomonosporaceae</taxon>
        <taxon>Actinomadura</taxon>
    </lineage>
</organism>
<dbReference type="Gene3D" id="3.40.50.300">
    <property type="entry name" value="P-loop containing nucleotide triphosphate hydrolases"/>
    <property type="match status" value="1"/>
</dbReference>
<evidence type="ECO:0000313" key="4">
    <source>
        <dbReference type="Proteomes" id="UP000198420"/>
    </source>
</evidence>
<evidence type="ECO:0000313" key="3">
    <source>
        <dbReference type="EMBL" id="SNR25837.1"/>
    </source>
</evidence>
<dbReference type="PANTHER" id="PTHR47691">
    <property type="entry name" value="REGULATOR-RELATED"/>
    <property type="match status" value="1"/>
</dbReference>
<dbReference type="GO" id="GO:0043531">
    <property type="term" value="F:ADP binding"/>
    <property type="evidence" value="ECO:0007669"/>
    <property type="project" value="InterPro"/>
</dbReference>
<keyword evidence="4" id="KW-1185">Reference proteome</keyword>
<dbReference type="InterPro" id="IPR027417">
    <property type="entry name" value="P-loop_NTPase"/>
</dbReference>
<dbReference type="Gene3D" id="1.25.40.10">
    <property type="entry name" value="Tetratricopeptide repeat domain"/>
    <property type="match status" value="1"/>
</dbReference>
<dbReference type="PANTHER" id="PTHR47691:SF3">
    <property type="entry name" value="HTH-TYPE TRANSCRIPTIONAL REGULATOR RV0890C-RELATED"/>
    <property type="match status" value="1"/>
</dbReference>
<dbReference type="SUPFAM" id="SSF48452">
    <property type="entry name" value="TPR-like"/>
    <property type="match status" value="1"/>
</dbReference>